<dbReference type="EMBL" id="JAGJCF010000006">
    <property type="protein sequence ID" value="MBP0616074.1"/>
    <property type="molecule type" value="Genomic_DNA"/>
</dbReference>
<gene>
    <name evidence="15" type="ORF">J6595_10815</name>
</gene>
<organism evidence="15 16">
    <name type="scientific">Jiella mangrovi</name>
    <dbReference type="NCBI Taxonomy" id="2821407"/>
    <lineage>
        <taxon>Bacteria</taxon>
        <taxon>Pseudomonadati</taxon>
        <taxon>Pseudomonadota</taxon>
        <taxon>Alphaproteobacteria</taxon>
        <taxon>Hyphomicrobiales</taxon>
        <taxon>Aurantimonadaceae</taxon>
        <taxon>Jiella</taxon>
    </lineage>
</organism>
<keyword evidence="13" id="KW-0456">Lyase</keyword>
<feature type="domain" description="NAD(P)-binding" evidence="14">
    <location>
        <begin position="12"/>
        <end position="308"/>
    </location>
</feature>
<evidence type="ECO:0000256" key="10">
    <source>
        <dbReference type="ARBA" id="ARBA00023027"/>
    </source>
</evidence>
<evidence type="ECO:0000256" key="13">
    <source>
        <dbReference type="ARBA" id="ARBA00023239"/>
    </source>
</evidence>
<dbReference type="SUPFAM" id="SSF51735">
    <property type="entry name" value="NAD(P)-binding Rossmann-fold domains"/>
    <property type="match status" value="1"/>
</dbReference>
<keyword evidence="10" id="KW-0520">NAD</keyword>
<evidence type="ECO:0000256" key="7">
    <source>
        <dbReference type="ARBA" id="ARBA00022793"/>
    </source>
</evidence>
<dbReference type="InterPro" id="IPR016040">
    <property type="entry name" value="NAD(P)-bd_dom"/>
</dbReference>
<comment type="caution">
    <text evidence="15">The sequence shown here is derived from an EMBL/GenBank/DDBJ whole genome shotgun (WGS) entry which is preliminary data.</text>
</comment>
<dbReference type="RefSeq" id="WP_209594569.1">
    <property type="nucleotide sequence ID" value="NZ_JAGJCF010000006.1"/>
</dbReference>
<keyword evidence="9" id="KW-1133">Transmembrane helix</keyword>
<protein>
    <recommendedName>
        <fullName evidence="5">UDP-glucuronate decarboxylase</fullName>
        <ecNumber evidence="5">4.1.1.35</ecNumber>
    </recommendedName>
</protein>
<evidence type="ECO:0000259" key="14">
    <source>
        <dbReference type="Pfam" id="PF16363"/>
    </source>
</evidence>
<name>A0ABS4BH45_9HYPH</name>
<comment type="pathway">
    <text evidence="3">Nucleotide-sugar biosynthesis; UDP-alpha-D-xylose biosynthesis; UDP-alpha-D-xylose from UDP-alpha-D-glucuronate: step 1/1.</text>
</comment>
<dbReference type="CDD" id="cd05230">
    <property type="entry name" value="UGD_SDR_e"/>
    <property type="match status" value="1"/>
</dbReference>
<comment type="subcellular location">
    <subcellularLocation>
        <location evidence="2">Golgi apparatus</location>
        <location evidence="2">Golgi stack membrane</location>
        <topology evidence="2">Single-pass type II membrane protein</topology>
    </subcellularLocation>
</comment>
<evidence type="ECO:0000256" key="1">
    <source>
        <dbReference type="ARBA" id="ARBA00001911"/>
    </source>
</evidence>
<dbReference type="Proteomes" id="UP000678276">
    <property type="component" value="Unassembled WGS sequence"/>
</dbReference>
<keyword evidence="12" id="KW-0472">Membrane</keyword>
<keyword evidence="7" id="KW-0210">Decarboxylase</keyword>
<evidence type="ECO:0000256" key="11">
    <source>
        <dbReference type="ARBA" id="ARBA00023034"/>
    </source>
</evidence>
<dbReference type="Pfam" id="PF16363">
    <property type="entry name" value="GDP_Man_Dehyd"/>
    <property type="match status" value="1"/>
</dbReference>
<evidence type="ECO:0000256" key="2">
    <source>
        <dbReference type="ARBA" id="ARBA00004447"/>
    </source>
</evidence>
<dbReference type="InterPro" id="IPR044516">
    <property type="entry name" value="UXS-like"/>
</dbReference>
<evidence type="ECO:0000313" key="16">
    <source>
        <dbReference type="Proteomes" id="UP000678276"/>
    </source>
</evidence>
<evidence type="ECO:0000313" key="15">
    <source>
        <dbReference type="EMBL" id="MBP0616074.1"/>
    </source>
</evidence>
<evidence type="ECO:0000256" key="8">
    <source>
        <dbReference type="ARBA" id="ARBA00022968"/>
    </source>
</evidence>
<dbReference type="EC" id="4.1.1.35" evidence="5"/>
<proteinExistence type="inferred from homology"/>
<dbReference type="PANTHER" id="PTHR43078">
    <property type="entry name" value="UDP-GLUCURONIC ACID DECARBOXYLASE-RELATED"/>
    <property type="match status" value="1"/>
</dbReference>
<keyword evidence="8" id="KW-0735">Signal-anchor</keyword>
<comment type="similarity">
    <text evidence="4">Belongs to the NAD(P)-dependent epimerase/dehydratase family. UDP-glucuronic acid decarboxylase subfamily.</text>
</comment>
<accession>A0ABS4BH45</accession>
<dbReference type="InterPro" id="IPR036291">
    <property type="entry name" value="NAD(P)-bd_dom_sf"/>
</dbReference>
<evidence type="ECO:0000256" key="6">
    <source>
        <dbReference type="ARBA" id="ARBA00022692"/>
    </source>
</evidence>
<evidence type="ECO:0000256" key="3">
    <source>
        <dbReference type="ARBA" id="ARBA00005100"/>
    </source>
</evidence>
<reference evidence="15 16" key="1">
    <citation type="submission" date="2021-04" db="EMBL/GenBank/DDBJ databases">
        <title>Whole genome sequence of Jiella sp. KSK16Y-1.</title>
        <authorList>
            <person name="Tuo L."/>
        </authorList>
    </citation>
    <scope>NUCLEOTIDE SEQUENCE [LARGE SCALE GENOMIC DNA]</scope>
    <source>
        <strain evidence="15 16">KSK16Y-1</strain>
    </source>
</reference>
<comment type="cofactor">
    <cofactor evidence="1">
        <name>NAD(+)</name>
        <dbReference type="ChEBI" id="CHEBI:57540"/>
    </cofactor>
</comment>
<dbReference type="Gene3D" id="3.40.50.720">
    <property type="entry name" value="NAD(P)-binding Rossmann-like Domain"/>
    <property type="match status" value="1"/>
</dbReference>
<keyword evidence="11" id="KW-0333">Golgi apparatus</keyword>
<evidence type="ECO:0000256" key="4">
    <source>
        <dbReference type="ARBA" id="ARBA00007505"/>
    </source>
</evidence>
<dbReference type="PANTHER" id="PTHR43078:SF6">
    <property type="entry name" value="UDP-GLUCURONIC ACID DECARBOXYLASE 1"/>
    <property type="match status" value="1"/>
</dbReference>
<sequence length="319" mass="35739">MSSHAETDRRILVTGGAGFLGSHLCDRLLEGDGEVLCLDNYFTGRRRNIAHLLGNPRFETMRHDVTFPVYVEVDEIYNLACPASPIHYQHDPVQTTKTSVHGAINMLGLAKRCGARILQASTSEVYGDPAVHPQTEDYWGNVNPIGPRSCYDESKRCAETLFFDYHRQHRVEVKVARIFNTYGPRMHPDDGRVVSNFIVQALRGEDITIYGDGNHTRSFCYVSDLIEAIVRLMDTPADLTGPINIGNPAECTVAELAETILRLTDSRSSIVYRPLPADDPRQRRPDITRAREAIGWQPTVGLEDGLIETIRYFRAVLAA</sequence>
<evidence type="ECO:0000256" key="5">
    <source>
        <dbReference type="ARBA" id="ARBA00012290"/>
    </source>
</evidence>
<keyword evidence="6" id="KW-0812">Transmembrane</keyword>
<evidence type="ECO:0000256" key="9">
    <source>
        <dbReference type="ARBA" id="ARBA00022989"/>
    </source>
</evidence>
<evidence type="ECO:0000256" key="12">
    <source>
        <dbReference type="ARBA" id="ARBA00023136"/>
    </source>
</evidence>
<keyword evidence="16" id="KW-1185">Reference proteome</keyword>